<evidence type="ECO:0000313" key="3">
    <source>
        <dbReference type="EMBL" id="KAJ1155701.1"/>
    </source>
</evidence>
<organism evidence="3 4">
    <name type="scientific">Pleurodeles waltl</name>
    <name type="common">Iberian ribbed newt</name>
    <dbReference type="NCBI Taxonomy" id="8319"/>
    <lineage>
        <taxon>Eukaryota</taxon>
        <taxon>Metazoa</taxon>
        <taxon>Chordata</taxon>
        <taxon>Craniata</taxon>
        <taxon>Vertebrata</taxon>
        <taxon>Euteleostomi</taxon>
        <taxon>Amphibia</taxon>
        <taxon>Batrachia</taxon>
        <taxon>Caudata</taxon>
        <taxon>Salamandroidea</taxon>
        <taxon>Salamandridae</taxon>
        <taxon>Pleurodelinae</taxon>
        <taxon>Pleurodeles</taxon>
    </lineage>
</organism>
<evidence type="ECO:0000256" key="1">
    <source>
        <dbReference type="SAM" id="MobiDB-lite"/>
    </source>
</evidence>
<name>A0AAV7RT59_PLEWA</name>
<feature type="compositionally biased region" description="Basic and acidic residues" evidence="1">
    <location>
        <begin position="310"/>
        <end position="324"/>
    </location>
</feature>
<feature type="compositionally biased region" description="Polar residues" evidence="1">
    <location>
        <begin position="293"/>
        <end position="309"/>
    </location>
</feature>
<comment type="caution">
    <text evidence="3">The sequence shown here is derived from an EMBL/GenBank/DDBJ whole genome shotgun (WGS) entry which is preliminary data.</text>
</comment>
<protein>
    <recommendedName>
        <fullName evidence="2">Endonuclease/exonuclease/phosphatase domain-containing protein</fullName>
    </recommendedName>
</protein>
<dbReference type="AlphaFoldDB" id="A0AAV7RT59"/>
<dbReference type="EMBL" id="JANPWB010000009">
    <property type="protein sequence ID" value="KAJ1155701.1"/>
    <property type="molecule type" value="Genomic_DNA"/>
</dbReference>
<dbReference type="Pfam" id="PF03372">
    <property type="entry name" value="Exo_endo_phos"/>
    <property type="match status" value="1"/>
</dbReference>
<evidence type="ECO:0000259" key="2">
    <source>
        <dbReference type="Pfam" id="PF03372"/>
    </source>
</evidence>
<feature type="region of interest" description="Disordered" evidence="1">
    <location>
        <begin position="267"/>
        <end position="324"/>
    </location>
</feature>
<feature type="domain" description="Endonuclease/exonuclease/phosphatase" evidence="2">
    <location>
        <begin position="3"/>
        <end position="147"/>
    </location>
</feature>
<evidence type="ECO:0000313" key="4">
    <source>
        <dbReference type="Proteomes" id="UP001066276"/>
    </source>
</evidence>
<dbReference type="Gene3D" id="3.60.10.10">
    <property type="entry name" value="Endonuclease/exonuclease/phosphatase"/>
    <property type="match status" value="1"/>
</dbReference>
<accession>A0AAV7RT59</accession>
<dbReference type="InterPro" id="IPR005135">
    <property type="entry name" value="Endo/exonuclease/phosphatase"/>
</dbReference>
<dbReference type="InterPro" id="IPR036691">
    <property type="entry name" value="Endo/exonu/phosph_ase_sf"/>
</dbReference>
<gene>
    <name evidence="3" type="ORF">NDU88_008430</name>
</gene>
<sequence length="324" mass="36771">MGLGDPRKRRHILAYLERHRIHIALLQETHFTPGRRVTFADRWSSYSQHATYSSYSRGTSTLIRRNPEIIWGRVLQYFVTIVNCYAPNADEPSFFDSIWSCVAEIGLKYLAWGGDFNLALDRREVRKTEAMPLHHRAAERLRAGIIAQDMVDGLELQLKRLESEREEAPSADIARRLLATLTDFQEPAEREVLFRGKYAWARSYGEGERPETYCSRAPVTAPSLFLSRRLSFSSLEAVPRSHSNLGTLRDASEDCFRVRGLHEKTDYAKRGENATEKNTCGAPETEKTKTDGSKASSGTDRTGAVTTSGEETRTRETRHDPWGS</sequence>
<dbReference type="SUPFAM" id="SSF56219">
    <property type="entry name" value="DNase I-like"/>
    <property type="match status" value="1"/>
</dbReference>
<reference evidence="3" key="1">
    <citation type="journal article" date="2022" name="bioRxiv">
        <title>Sequencing and chromosome-scale assembly of the giantPleurodeles waltlgenome.</title>
        <authorList>
            <person name="Brown T."/>
            <person name="Elewa A."/>
            <person name="Iarovenko S."/>
            <person name="Subramanian E."/>
            <person name="Araus A.J."/>
            <person name="Petzold A."/>
            <person name="Susuki M."/>
            <person name="Suzuki K.-i.T."/>
            <person name="Hayashi T."/>
            <person name="Toyoda A."/>
            <person name="Oliveira C."/>
            <person name="Osipova E."/>
            <person name="Leigh N.D."/>
            <person name="Simon A."/>
            <person name="Yun M.H."/>
        </authorList>
    </citation>
    <scope>NUCLEOTIDE SEQUENCE</scope>
    <source>
        <strain evidence="3">20211129_DDA</strain>
        <tissue evidence="3">Liver</tissue>
    </source>
</reference>
<proteinExistence type="predicted"/>
<dbReference type="GO" id="GO:0003824">
    <property type="term" value="F:catalytic activity"/>
    <property type="evidence" value="ECO:0007669"/>
    <property type="project" value="InterPro"/>
</dbReference>
<keyword evidence="4" id="KW-1185">Reference proteome</keyword>
<dbReference type="Proteomes" id="UP001066276">
    <property type="component" value="Chromosome 5"/>
</dbReference>